<evidence type="ECO:0000313" key="2">
    <source>
        <dbReference type="Proteomes" id="UP001221217"/>
    </source>
</evidence>
<dbReference type="EMBL" id="JAQQAL010000008">
    <property type="protein sequence ID" value="MDC7225590.1"/>
    <property type="molecule type" value="Genomic_DNA"/>
</dbReference>
<name>A0AAJ1MLB5_9SPIO</name>
<evidence type="ECO:0000313" key="1">
    <source>
        <dbReference type="EMBL" id="MDC7225590.1"/>
    </source>
</evidence>
<accession>A0AAJ1MLB5</accession>
<dbReference type="AlphaFoldDB" id="A0AAJ1MLB5"/>
<protein>
    <submittedName>
        <fullName evidence="1">Uncharacterized protein</fullName>
    </submittedName>
</protein>
<sequence>MTNIVVFTNEETEFIQSVLESIKQKKPDEADYIVKRMMSLQELANTVSSYPSFQSTRTIGNSTFSMESLIEMICRMDFADQVMYVPTKVILGRSYVVAKINFLLMLKYESESIRKLKKHAPRIEELVTMNIFALMSEEVYLSLIQEKDIELEIKTRAAVRLMNIWEYRLSQSAEDYAPMLSSLWKSRKHLTPIYGTMMGMTEMLQMAKNINPVWFDFIGSSENDDGVFEALEEFLFNLTYEELLQIRESMKKNNIACINKKNIESLLHIEHFYSTFQAADPREMLRFFKQRKKNAVYRERSRTPGPVKTIEEYILLFMLKKELQ</sequence>
<reference evidence="1 2" key="1">
    <citation type="submission" date="2022-12" db="EMBL/GenBank/DDBJ databases">
        <title>Metagenome assembled genome from gulf of manar.</title>
        <authorList>
            <person name="Kohli P."/>
            <person name="Pk S."/>
            <person name="Venkata Ramana C."/>
            <person name="Sasikala C."/>
        </authorList>
    </citation>
    <scope>NUCLEOTIDE SEQUENCE [LARGE SCALE GENOMIC DNA]</scope>
    <source>
        <strain evidence="1">JB008</strain>
    </source>
</reference>
<gene>
    <name evidence="1" type="ORF">PQJ61_02370</name>
</gene>
<organism evidence="1 2">
    <name type="scientific">Candidatus Thalassospirochaeta sargassi</name>
    <dbReference type="NCBI Taxonomy" id="3119039"/>
    <lineage>
        <taxon>Bacteria</taxon>
        <taxon>Pseudomonadati</taxon>
        <taxon>Spirochaetota</taxon>
        <taxon>Spirochaetia</taxon>
        <taxon>Spirochaetales</taxon>
        <taxon>Spirochaetaceae</taxon>
        <taxon>Candidatus Thalassospirochaeta</taxon>
    </lineage>
</organism>
<dbReference type="Proteomes" id="UP001221217">
    <property type="component" value="Unassembled WGS sequence"/>
</dbReference>
<proteinExistence type="predicted"/>
<comment type="caution">
    <text evidence="1">The sequence shown here is derived from an EMBL/GenBank/DDBJ whole genome shotgun (WGS) entry which is preliminary data.</text>
</comment>